<proteinExistence type="inferred from homology"/>
<dbReference type="AlphaFoldDB" id="A0A0R1RCU2"/>
<dbReference type="SUPFAM" id="SSF53850">
    <property type="entry name" value="Periplasmic binding protein-like II"/>
    <property type="match status" value="1"/>
</dbReference>
<protein>
    <submittedName>
        <fullName evidence="5">Sugar ABC transporter periplasmic protein</fullName>
    </submittedName>
</protein>
<accession>A0A0R1RCU2</accession>
<evidence type="ECO:0000313" key="5">
    <source>
        <dbReference type="EMBL" id="KRL52053.1"/>
    </source>
</evidence>
<sequence>MKTWKKVMLGSVTLLASMALVACGKSSSSTDTSSSKEVTGTVKLWVDTTQVPYYKTIVKNFNKEYPKVKVAVTQSPNGSANAKTDVGKDPAKAADVFEVPNDQLGSMADQGYINPLSPASTKTVKANNVSVAAKAVEWNNKLYAYPFAEQAQTLYYNKSKLSAEDVKTWDGITAKGVIATDFTNAYNYYPVFLSAGTNLYGTDGETLKGTNVANAKGVAAMTWLAQQKANKNVMQTSNALNQLKSGAAAATLDGPWNSANIKKILGKNFAVAPYPTVNINGKQVQLKAFLGIEAFAVNSHTSTKNQKAAATLAEYITNKKSQLIVYKNSGQIPVDKDAQASDTITSDPVAKAVMTMSKSSDHSIIMPKMAQMATFWNLSAPLINGAYTGSIKSSQYMDKLQTFQDAISKEN</sequence>
<dbReference type="OrthoDB" id="9766758at2"/>
<evidence type="ECO:0000256" key="1">
    <source>
        <dbReference type="ARBA" id="ARBA00008520"/>
    </source>
</evidence>
<feature type="signal peptide" evidence="4">
    <location>
        <begin position="1"/>
        <end position="22"/>
    </location>
</feature>
<comment type="caution">
    <text evidence="5">The sequence shown here is derived from an EMBL/GenBank/DDBJ whole genome shotgun (WGS) entry which is preliminary data.</text>
</comment>
<evidence type="ECO:0000256" key="4">
    <source>
        <dbReference type="SAM" id="SignalP"/>
    </source>
</evidence>
<dbReference type="Proteomes" id="UP000051790">
    <property type="component" value="Unassembled WGS sequence"/>
</dbReference>
<dbReference type="GO" id="GO:0015768">
    <property type="term" value="P:maltose transport"/>
    <property type="evidence" value="ECO:0007669"/>
    <property type="project" value="TreeGrafter"/>
</dbReference>
<dbReference type="GO" id="GO:1901982">
    <property type="term" value="F:maltose binding"/>
    <property type="evidence" value="ECO:0007669"/>
    <property type="project" value="TreeGrafter"/>
</dbReference>
<dbReference type="RefSeq" id="WP_056962577.1">
    <property type="nucleotide sequence ID" value="NZ_AZEU01000051.1"/>
</dbReference>
<gene>
    <name evidence="5" type="ORF">FD01_GL002841</name>
</gene>
<dbReference type="InterPro" id="IPR006059">
    <property type="entry name" value="SBP"/>
</dbReference>
<dbReference type="PANTHER" id="PTHR30061:SF50">
    <property type="entry name" value="MALTOSE_MALTODEXTRIN-BINDING PERIPLASMIC PROTEIN"/>
    <property type="match status" value="1"/>
</dbReference>
<organism evidence="5 6">
    <name type="scientific">Lacticaseibacillus manihotivorans DSM 13343 = JCM 12514</name>
    <dbReference type="NCBI Taxonomy" id="1423769"/>
    <lineage>
        <taxon>Bacteria</taxon>
        <taxon>Bacillati</taxon>
        <taxon>Bacillota</taxon>
        <taxon>Bacilli</taxon>
        <taxon>Lactobacillales</taxon>
        <taxon>Lactobacillaceae</taxon>
        <taxon>Lacticaseibacillus</taxon>
    </lineage>
</organism>
<dbReference type="PATRIC" id="fig|1423769.4.peg.3066"/>
<comment type="similarity">
    <text evidence="1">Belongs to the bacterial solute-binding protein 1 family.</text>
</comment>
<name>A0A0R1RCU2_9LACO</name>
<dbReference type="Pfam" id="PF13416">
    <property type="entry name" value="SBP_bac_8"/>
    <property type="match status" value="1"/>
</dbReference>
<evidence type="ECO:0000256" key="2">
    <source>
        <dbReference type="ARBA" id="ARBA00022448"/>
    </source>
</evidence>
<keyword evidence="6" id="KW-1185">Reference proteome</keyword>
<keyword evidence="3 4" id="KW-0732">Signal</keyword>
<dbReference type="GO" id="GO:0042956">
    <property type="term" value="P:maltodextrin transmembrane transport"/>
    <property type="evidence" value="ECO:0007669"/>
    <property type="project" value="TreeGrafter"/>
</dbReference>
<evidence type="ECO:0000256" key="3">
    <source>
        <dbReference type="ARBA" id="ARBA00022729"/>
    </source>
</evidence>
<reference evidence="5 6" key="1">
    <citation type="journal article" date="2015" name="Genome Announc.">
        <title>Expanding the biotechnology potential of lactobacilli through comparative genomics of 213 strains and associated genera.</title>
        <authorList>
            <person name="Sun Z."/>
            <person name="Harris H.M."/>
            <person name="McCann A."/>
            <person name="Guo C."/>
            <person name="Argimon S."/>
            <person name="Zhang W."/>
            <person name="Yang X."/>
            <person name="Jeffery I.B."/>
            <person name="Cooney J.C."/>
            <person name="Kagawa T.F."/>
            <person name="Liu W."/>
            <person name="Song Y."/>
            <person name="Salvetti E."/>
            <person name="Wrobel A."/>
            <person name="Rasinkangas P."/>
            <person name="Parkhill J."/>
            <person name="Rea M.C."/>
            <person name="O'Sullivan O."/>
            <person name="Ritari J."/>
            <person name="Douillard F.P."/>
            <person name="Paul Ross R."/>
            <person name="Yang R."/>
            <person name="Briner A.E."/>
            <person name="Felis G.E."/>
            <person name="de Vos W.M."/>
            <person name="Barrangou R."/>
            <person name="Klaenhammer T.R."/>
            <person name="Caufield P.W."/>
            <person name="Cui Y."/>
            <person name="Zhang H."/>
            <person name="O'Toole P.W."/>
        </authorList>
    </citation>
    <scope>NUCLEOTIDE SEQUENCE [LARGE SCALE GENOMIC DNA]</scope>
    <source>
        <strain evidence="5 6">DSM 13343</strain>
    </source>
</reference>
<dbReference type="GO" id="GO:0055052">
    <property type="term" value="C:ATP-binding cassette (ABC) transporter complex, substrate-binding subunit-containing"/>
    <property type="evidence" value="ECO:0007669"/>
    <property type="project" value="TreeGrafter"/>
</dbReference>
<evidence type="ECO:0000313" key="6">
    <source>
        <dbReference type="Proteomes" id="UP000051790"/>
    </source>
</evidence>
<dbReference type="Gene3D" id="3.40.190.10">
    <property type="entry name" value="Periplasmic binding protein-like II"/>
    <property type="match status" value="2"/>
</dbReference>
<feature type="chain" id="PRO_5039660358" evidence="4">
    <location>
        <begin position="23"/>
        <end position="411"/>
    </location>
</feature>
<dbReference type="PROSITE" id="PS51257">
    <property type="entry name" value="PROKAR_LIPOPROTEIN"/>
    <property type="match status" value="1"/>
</dbReference>
<dbReference type="EMBL" id="AZEU01000051">
    <property type="protein sequence ID" value="KRL52053.1"/>
    <property type="molecule type" value="Genomic_DNA"/>
</dbReference>
<keyword evidence="2" id="KW-0813">Transport</keyword>
<dbReference type="PANTHER" id="PTHR30061">
    <property type="entry name" value="MALTOSE-BINDING PERIPLASMIC PROTEIN"/>
    <property type="match status" value="1"/>
</dbReference>